<organism evidence="5 6">
    <name type="scientific">Hymenolepis diminuta</name>
    <name type="common">Rat tapeworm</name>
    <dbReference type="NCBI Taxonomy" id="6216"/>
    <lineage>
        <taxon>Eukaryota</taxon>
        <taxon>Metazoa</taxon>
        <taxon>Spiralia</taxon>
        <taxon>Lophotrochozoa</taxon>
        <taxon>Platyhelminthes</taxon>
        <taxon>Cestoda</taxon>
        <taxon>Eucestoda</taxon>
        <taxon>Cyclophyllidea</taxon>
        <taxon>Hymenolepididae</taxon>
        <taxon>Hymenolepis</taxon>
    </lineage>
</organism>
<reference evidence="5 6" key="1">
    <citation type="submission" date="2019-07" db="EMBL/GenBank/DDBJ databases">
        <authorList>
            <person name="Jastrzebski P J."/>
            <person name="Paukszto L."/>
            <person name="Jastrzebski P J."/>
        </authorList>
    </citation>
    <scope>NUCLEOTIDE SEQUENCE [LARGE SCALE GENOMIC DNA]</scope>
    <source>
        <strain evidence="5 6">WMS-il1</strain>
    </source>
</reference>
<dbReference type="GO" id="GO:0005634">
    <property type="term" value="C:nucleus"/>
    <property type="evidence" value="ECO:0007669"/>
    <property type="project" value="TreeGrafter"/>
</dbReference>
<dbReference type="InterPro" id="IPR026058">
    <property type="entry name" value="LIPIN"/>
</dbReference>
<dbReference type="SUPFAM" id="SSF56784">
    <property type="entry name" value="HAD-like"/>
    <property type="match status" value="1"/>
</dbReference>
<dbReference type="AlphaFoldDB" id="A0A564Z8I2"/>
<evidence type="ECO:0000313" key="5">
    <source>
        <dbReference type="EMBL" id="VUZ55736.1"/>
    </source>
</evidence>
<dbReference type="PANTHER" id="PTHR12181:SF12">
    <property type="entry name" value="PHOSPHATIDATE PHOSPHATASE"/>
    <property type="match status" value="1"/>
</dbReference>
<dbReference type="InterPro" id="IPR007651">
    <property type="entry name" value="Lipin_N"/>
</dbReference>
<dbReference type="Pfam" id="PF04571">
    <property type="entry name" value="Lipin_N"/>
    <property type="match status" value="1"/>
</dbReference>
<evidence type="ECO:0000259" key="4">
    <source>
        <dbReference type="SMART" id="SM00775"/>
    </source>
</evidence>
<comment type="similarity">
    <text evidence="2">Belongs to the lipin family.</text>
</comment>
<dbReference type="InterPro" id="IPR031315">
    <property type="entry name" value="LNS2/PITP"/>
</dbReference>
<proteinExistence type="inferred from homology"/>
<gene>
    <name evidence="5" type="ORF">WMSIL1_LOCUS13770</name>
</gene>
<dbReference type="PANTHER" id="PTHR12181">
    <property type="entry name" value="LIPIN"/>
    <property type="match status" value="1"/>
</dbReference>
<evidence type="ECO:0000256" key="1">
    <source>
        <dbReference type="ARBA" id="ARBA00001180"/>
    </source>
</evidence>
<feature type="domain" description="LNS2/PITP" evidence="4">
    <location>
        <begin position="418"/>
        <end position="578"/>
    </location>
</feature>
<feature type="compositionally biased region" description="Polar residues" evidence="3">
    <location>
        <begin position="112"/>
        <end position="124"/>
    </location>
</feature>
<dbReference type="SMART" id="SM00775">
    <property type="entry name" value="LNS2"/>
    <property type="match status" value="1"/>
</dbReference>
<name>A0A564Z8I2_HYMDI</name>
<dbReference type="GO" id="GO:0045944">
    <property type="term" value="P:positive regulation of transcription by RNA polymerase II"/>
    <property type="evidence" value="ECO:0007669"/>
    <property type="project" value="TreeGrafter"/>
</dbReference>
<accession>A0A564Z8I2</accession>
<dbReference type="Pfam" id="PF08235">
    <property type="entry name" value="LNS2"/>
    <property type="match status" value="1"/>
</dbReference>
<dbReference type="GO" id="GO:0019432">
    <property type="term" value="P:triglyceride biosynthetic process"/>
    <property type="evidence" value="ECO:0007669"/>
    <property type="project" value="TreeGrafter"/>
</dbReference>
<dbReference type="GO" id="GO:0009062">
    <property type="term" value="P:fatty acid catabolic process"/>
    <property type="evidence" value="ECO:0007669"/>
    <property type="project" value="TreeGrafter"/>
</dbReference>
<evidence type="ECO:0000256" key="2">
    <source>
        <dbReference type="ARBA" id="ARBA00005476"/>
    </source>
</evidence>
<protein>
    <recommendedName>
        <fullName evidence="4">LNS2/PITP domain-containing protein</fullName>
    </recommendedName>
</protein>
<dbReference type="Proteomes" id="UP000321570">
    <property type="component" value="Unassembled WGS sequence"/>
</dbReference>
<evidence type="ECO:0000313" key="6">
    <source>
        <dbReference type="Proteomes" id="UP000321570"/>
    </source>
</evidence>
<dbReference type="GO" id="GO:0003713">
    <property type="term" value="F:transcription coactivator activity"/>
    <property type="evidence" value="ECO:0007669"/>
    <property type="project" value="TreeGrafter"/>
</dbReference>
<keyword evidence="6" id="KW-1185">Reference proteome</keyword>
<dbReference type="EMBL" id="CABIJS010000697">
    <property type="protein sequence ID" value="VUZ55736.1"/>
    <property type="molecule type" value="Genomic_DNA"/>
</dbReference>
<sequence length="628" mass="70472">MQYIERIFSSAKRMYSDINSATLCGAIDVIVVKYPNGELVSSPFYVQFGKTGVLRPCADEVEVMINGVSRPDIKMRVNRYGQAYFDDPNSADTEMRACSPNLDSGIQLDFQPGQSPPTSDTCSSPAPLETTAKTLGTSSSDIDSKQDILQSVPILLQSSDFSEFESNMQWWNQNNSTSDSDTIRTYTLTDEQSKAASQSTNDSVWVYWKKTWYSWRTANIKLRFLRNLGSSLPPDFETIESKMMQTDRENPAFVLLPEVPSSLANEKEQEGTQFELDQSENSEVSGKPFSTDLHKASNDDVNEMSQNLRATFIGDHALSVPSTPPRSPSTSEFAYFSDGHSPKDYEEESQMNLRLNWRLQCKWEQGCNTPAFKLSSNDLKRLGLDDGMNEAVFTTINKYQGTCSCYCLIFVWNYDDKIVISDVDGTITKSDLLGHVMHWVGLEWTHLGVIQLYKKISENGFRLMYLSARSIGQASPTRNFLEGLHQGDEKLPAGPIILSPNSLITTIQMEIIQKCPQVLKIANLKRLRELFREVDPDAPNPFYAGFGNRNTDVETYRAVGIPDSRIFIVNPEGIIETPVGLRLPTGYKALCEMIDSVFPPGHHKLPGSSEYSDFSFWRDPPSLTDVAP</sequence>
<dbReference type="GO" id="GO:0032869">
    <property type="term" value="P:cellular response to insulin stimulus"/>
    <property type="evidence" value="ECO:0007669"/>
    <property type="project" value="TreeGrafter"/>
</dbReference>
<dbReference type="InterPro" id="IPR013209">
    <property type="entry name" value="LNS2"/>
</dbReference>
<dbReference type="InterPro" id="IPR036412">
    <property type="entry name" value="HAD-like_sf"/>
</dbReference>
<feature type="region of interest" description="Disordered" evidence="3">
    <location>
        <begin position="109"/>
        <end position="128"/>
    </location>
</feature>
<evidence type="ECO:0000256" key="3">
    <source>
        <dbReference type="SAM" id="MobiDB-lite"/>
    </source>
</evidence>
<feature type="compositionally biased region" description="Polar residues" evidence="3">
    <location>
        <begin position="271"/>
        <end position="284"/>
    </location>
</feature>
<dbReference type="GO" id="GO:0008195">
    <property type="term" value="F:phosphatidate phosphatase activity"/>
    <property type="evidence" value="ECO:0007669"/>
    <property type="project" value="UniProtKB-EC"/>
</dbReference>
<feature type="region of interest" description="Disordered" evidence="3">
    <location>
        <begin position="265"/>
        <end position="287"/>
    </location>
</feature>
<comment type="catalytic activity">
    <reaction evidence="1">
        <text>a 1,2-diacyl-sn-glycero-3-phosphate + H2O = a 1,2-diacyl-sn-glycerol + phosphate</text>
        <dbReference type="Rhea" id="RHEA:27429"/>
        <dbReference type="ChEBI" id="CHEBI:15377"/>
        <dbReference type="ChEBI" id="CHEBI:17815"/>
        <dbReference type="ChEBI" id="CHEBI:43474"/>
        <dbReference type="ChEBI" id="CHEBI:58608"/>
        <dbReference type="EC" id="3.1.3.4"/>
    </reaction>
    <physiologicalReaction direction="left-to-right" evidence="1">
        <dbReference type="Rhea" id="RHEA:27430"/>
    </physiologicalReaction>
</comment>